<dbReference type="InterPro" id="IPR000463">
    <property type="entry name" value="Fatty_acid-bd"/>
</dbReference>
<proteinExistence type="inferred from homology"/>
<dbReference type="RefSeq" id="XP_032810856.1">
    <property type="nucleotide sequence ID" value="XM_032954965.1"/>
</dbReference>
<dbReference type="SUPFAM" id="SSF50814">
    <property type="entry name" value="Lipocalins"/>
    <property type="match status" value="1"/>
</dbReference>
<dbReference type="Gene3D" id="2.40.128.20">
    <property type="match status" value="1"/>
</dbReference>
<evidence type="ECO:0000256" key="1">
    <source>
        <dbReference type="ARBA" id="ARBA00008390"/>
    </source>
</evidence>
<protein>
    <submittedName>
        <fullName evidence="2">Fatty acid binding protein 10b, liver basic</fullName>
    </submittedName>
    <submittedName>
        <fullName evidence="4">Fatty acid-binding protein, liver-like</fullName>
    </submittedName>
</protein>
<evidence type="ECO:0000313" key="3">
    <source>
        <dbReference type="Proteomes" id="UP001318040"/>
    </source>
</evidence>
<evidence type="ECO:0000313" key="4">
    <source>
        <dbReference type="RefSeq" id="XP_032810856.1"/>
    </source>
</evidence>
<dbReference type="KEGG" id="pmrn:116942705"/>
<dbReference type="GeneTree" id="ENSGT00940000164147"/>
<organism evidence="2">
    <name type="scientific">Petromyzon marinus</name>
    <name type="common">Sea lamprey</name>
    <dbReference type="NCBI Taxonomy" id="7757"/>
    <lineage>
        <taxon>Eukaryota</taxon>
        <taxon>Metazoa</taxon>
        <taxon>Chordata</taxon>
        <taxon>Craniata</taxon>
        <taxon>Vertebrata</taxon>
        <taxon>Cyclostomata</taxon>
        <taxon>Hyperoartia</taxon>
        <taxon>Petromyzontiformes</taxon>
        <taxon>Petromyzontidae</taxon>
        <taxon>Petromyzon</taxon>
    </lineage>
</organism>
<dbReference type="PRINTS" id="PR00178">
    <property type="entry name" value="FATTYACIDBP"/>
</dbReference>
<gene>
    <name evidence="2 4" type="primary">LOC116942705</name>
</gene>
<dbReference type="GO" id="GO:0008289">
    <property type="term" value="F:lipid binding"/>
    <property type="evidence" value="ECO:0007669"/>
    <property type="project" value="InterPro"/>
</dbReference>
<dbReference type="PANTHER" id="PTHR11955">
    <property type="entry name" value="FATTY ACID BINDING PROTEIN"/>
    <property type="match status" value="1"/>
</dbReference>
<keyword evidence="3" id="KW-1185">Reference proteome</keyword>
<dbReference type="HOGENOM" id="CLU_113772_4_1_1"/>
<evidence type="ECO:0000313" key="2">
    <source>
        <dbReference type="Ensembl" id="ENSPMAP00000004825.1"/>
    </source>
</evidence>
<dbReference type="Proteomes" id="UP001318040">
    <property type="component" value="Chromosome 15"/>
</dbReference>
<dbReference type="Ensembl" id="ENSPMAT00000004844.1">
    <property type="protein sequence ID" value="ENSPMAP00000004825.1"/>
    <property type="gene ID" value="ENSPMAG00000004351.1"/>
</dbReference>
<name>S4RHZ3_PETMA</name>
<comment type="similarity">
    <text evidence="1">Belongs to the calycin superfamily. Fatty-acid binding protein (FABP) family.</text>
</comment>
<dbReference type="GeneID" id="116942705"/>
<dbReference type="AlphaFoldDB" id="S4RHZ3"/>
<dbReference type="OMA" id="MVETISC"/>
<reference evidence="4" key="1">
    <citation type="submission" date="2025-04" db="UniProtKB">
        <authorList>
            <consortium name="RefSeq"/>
        </authorList>
    </citation>
    <scope>IDENTIFICATION</scope>
    <source>
        <tissue evidence="4">Sperm</tissue>
    </source>
</reference>
<reference evidence="2" key="2">
    <citation type="submission" date="2025-05" db="UniProtKB">
        <authorList>
            <consortium name="Ensembl"/>
        </authorList>
    </citation>
    <scope>IDENTIFICATION</scope>
</reference>
<dbReference type="Pfam" id="PF14651">
    <property type="entry name" value="Lipocalin_7"/>
    <property type="match status" value="1"/>
</dbReference>
<accession>S4RHZ3</accession>
<dbReference type="InterPro" id="IPR012674">
    <property type="entry name" value="Calycin"/>
</dbReference>
<dbReference type="InterPro" id="IPR031259">
    <property type="entry name" value="ILBP"/>
</dbReference>
<sequence>MAFNGKWKLISTDNYDEFMKICKFPDDVIAKGRDAVTETTIEQTGDKFVVKAVTNGKEVVNSFTLGQETSLTGTLGTSAKCIAVLEGGKLIYKVDKLTHTQEVKGDELIENVTAGNVTMIRKHKRVA</sequence>
<dbReference type="STRING" id="7757.ENSPMAP00000004825"/>
<dbReference type="OrthoDB" id="8501868at2759"/>